<evidence type="ECO:0000259" key="2">
    <source>
        <dbReference type="Pfam" id="PF02371"/>
    </source>
</evidence>
<dbReference type="Proteomes" id="UP000295696">
    <property type="component" value="Unassembled WGS sequence"/>
</dbReference>
<reference evidence="3 4" key="1">
    <citation type="submission" date="2019-03" db="EMBL/GenBank/DDBJ databases">
        <title>Genomic Encyclopedia of Type Strains, Phase IV (KMG-IV): sequencing the most valuable type-strain genomes for metagenomic binning, comparative biology and taxonomic classification.</title>
        <authorList>
            <person name="Goeker M."/>
        </authorList>
    </citation>
    <scope>NUCLEOTIDE SEQUENCE [LARGE SCALE GENOMIC DNA]</scope>
    <source>
        <strain evidence="3 4">DSM 104836</strain>
    </source>
</reference>
<dbReference type="EMBL" id="SLZU01000024">
    <property type="protein sequence ID" value="TCS58970.1"/>
    <property type="molecule type" value="Genomic_DNA"/>
</dbReference>
<dbReference type="InterPro" id="IPR047650">
    <property type="entry name" value="Transpos_IS110"/>
</dbReference>
<dbReference type="Pfam" id="PF01548">
    <property type="entry name" value="DEDD_Tnp_IS110"/>
    <property type="match status" value="1"/>
</dbReference>
<comment type="caution">
    <text evidence="3">The sequence shown here is derived from an EMBL/GenBank/DDBJ whole genome shotgun (WGS) entry which is preliminary data.</text>
</comment>
<dbReference type="RefSeq" id="WP_243652039.1">
    <property type="nucleotide sequence ID" value="NZ_SLZU01000024.1"/>
</dbReference>
<evidence type="ECO:0000259" key="1">
    <source>
        <dbReference type="Pfam" id="PF01548"/>
    </source>
</evidence>
<feature type="domain" description="Transposase IS110-like N-terminal" evidence="1">
    <location>
        <begin position="6"/>
        <end position="145"/>
    </location>
</feature>
<feature type="domain" description="Transposase IS116/IS110/IS902 C-terminal" evidence="2">
    <location>
        <begin position="211"/>
        <end position="289"/>
    </location>
</feature>
<dbReference type="NCBIfam" id="NF033542">
    <property type="entry name" value="transpos_IS110"/>
    <property type="match status" value="1"/>
</dbReference>
<dbReference type="GO" id="GO:0004803">
    <property type="term" value="F:transposase activity"/>
    <property type="evidence" value="ECO:0007669"/>
    <property type="project" value="InterPro"/>
</dbReference>
<dbReference type="GO" id="GO:0003677">
    <property type="term" value="F:DNA binding"/>
    <property type="evidence" value="ECO:0007669"/>
    <property type="project" value="InterPro"/>
</dbReference>
<dbReference type="InterPro" id="IPR003346">
    <property type="entry name" value="Transposase_20"/>
</dbReference>
<accession>A0A4R3J2X7</accession>
<dbReference type="AlphaFoldDB" id="A0A4R3J2X7"/>
<proteinExistence type="predicted"/>
<dbReference type="PANTHER" id="PTHR33055:SF3">
    <property type="entry name" value="PUTATIVE TRANSPOSASE FOR IS117-RELATED"/>
    <property type="match status" value="1"/>
</dbReference>
<name>A0A4R3J2X7_9RHOB</name>
<keyword evidence="4" id="KW-1185">Reference proteome</keyword>
<evidence type="ECO:0000313" key="3">
    <source>
        <dbReference type="EMBL" id="TCS58970.1"/>
    </source>
</evidence>
<dbReference type="GO" id="GO:0006313">
    <property type="term" value="P:DNA transposition"/>
    <property type="evidence" value="ECO:0007669"/>
    <property type="project" value="InterPro"/>
</dbReference>
<evidence type="ECO:0000313" key="4">
    <source>
        <dbReference type="Proteomes" id="UP000295696"/>
    </source>
</evidence>
<sequence>MEIVRIGLDLAKNIFEVHGVDAQERAVLRKTLRRDAVAQFFADLPPCIVGIEACSGSHYWAKVFTDIGHEVRLISPQFVTPYVKSNKNDRNDAEAICEAISRPSMRFVPVKSADQLEIQAVHRIRQRLVSDRTRLVNQIRGLLAEHGLVVARDISRIRCALSQIADGTYAQLGDMMVDLVCDVREELCELDDRIAAYTKRIRDLFRSNEMCQRIGRIEGIGPITATALVAAVGDRTCFKNGRQFAAWLGLVPKQRSSGGKSRLFGISKRGDRYLRTLLIHGARAVLRKAGGKTDKRSLWIERMRDRRHSNVVAVALANKNARVVWAVLSGRTEPPRVYRRVKLLKGEPHDKQETYPELHGRVP</sequence>
<organism evidence="3 4">
    <name type="scientific">Primorskyibacter sedentarius</name>
    <dbReference type="NCBI Taxonomy" id="745311"/>
    <lineage>
        <taxon>Bacteria</taxon>
        <taxon>Pseudomonadati</taxon>
        <taxon>Pseudomonadota</taxon>
        <taxon>Alphaproteobacteria</taxon>
        <taxon>Rhodobacterales</taxon>
        <taxon>Roseobacteraceae</taxon>
        <taxon>Primorskyibacter</taxon>
    </lineage>
</organism>
<feature type="non-terminal residue" evidence="3">
    <location>
        <position position="363"/>
    </location>
</feature>
<dbReference type="PANTHER" id="PTHR33055">
    <property type="entry name" value="TRANSPOSASE FOR INSERTION SEQUENCE ELEMENT IS1111A"/>
    <property type="match status" value="1"/>
</dbReference>
<dbReference type="Pfam" id="PF02371">
    <property type="entry name" value="Transposase_20"/>
    <property type="match status" value="1"/>
</dbReference>
<protein>
    <submittedName>
        <fullName evidence="3">Transposase</fullName>
    </submittedName>
</protein>
<gene>
    <name evidence="3" type="ORF">EDD52_12443</name>
</gene>
<dbReference type="InterPro" id="IPR002525">
    <property type="entry name" value="Transp_IS110-like_N"/>
</dbReference>